<keyword evidence="5" id="KW-0812">Transmembrane</keyword>
<keyword evidence="3" id="KW-0813">Transport</keyword>
<dbReference type="GO" id="GO:0015562">
    <property type="term" value="F:efflux transmembrane transporter activity"/>
    <property type="evidence" value="ECO:0007669"/>
    <property type="project" value="InterPro"/>
</dbReference>
<dbReference type="GO" id="GO:0009279">
    <property type="term" value="C:cell outer membrane"/>
    <property type="evidence" value="ECO:0007669"/>
    <property type="project" value="UniProtKB-SubCell"/>
</dbReference>
<dbReference type="PANTHER" id="PTHR30026:SF20">
    <property type="entry name" value="OUTER MEMBRANE PROTEIN TOLC"/>
    <property type="match status" value="1"/>
</dbReference>
<dbReference type="SUPFAM" id="SSF56954">
    <property type="entry name" value="Outer membrane efflux proteins (OEP)"/>
    <property type="match status" value="1"/>
</dbReference>
<evidence type="ECO:0000313" key="10">
    <source>
        <dbReference type="EMBL" id="PLW78166.1"/>
    </source>
</evidence>
<dbReference type="GO" id="GO:1990281">
    <property type="term" value="C:efflux pump complex"/>
    <property type="evidence" value="ECO:0007669"/>
    <property type="project" value="TreeGrafter"/>
</dbReference>
<dbReference type="GO" id="GO:0015288">
    <property type="term" value="F:porin activity"/>
    <property type="evidence" value="ECO:0007669"/>
    <property type="project" value="TreeGrafter"/>
</dbReference>
<dbReference type="OrthoDB" id="9814637at2"/>
<keyword evidence="11" id="KW-1185">Reference proteome</keyword>
<proteinExistence type="inferred from homology"/>
<keyword evidence="8" id="KW-0175">Coiled coil</keyword>
<evidence type="ECO:0008006" key="12">
    <source>
        <dbReference type="Google" id="ProtNLM"/>
    </source>
</evidence>
<keyword evidence="6" id="KW-0472">Membrane</keyword>
<comment type="subcellular location">
    <subcellularLocation>
        <location evidence="1">Cell outer membrane</location>
    </subcellularLocation>
</comment>
<evidence type="ECO:0000256" key="4">
    <source>
        <dbReference type="ARBA" id="ARBA00022452"/>
    </source>
</evidence>
<evidence type="ECO:0000256" key="5">
    <source>
        <dbReference type="ARBA" id="ARBA00022692"/>
    </source>
</evidence>
<dbReference type="RefSeq" id="WP_101532877.1">
    <property type="nucleotide sequence ID" value="NZ_JBFHIU010000008.1"/>
</dbReference>
<evidence type="ECO:0000313" key="11">
    <source>
        <dbReference type="Proteomes" id="UP000234881"/>
    </source>
</evidence>
<dbReference type="Pfam" id="PF02321">
    <property type="entry name" value="OEP"/>
    <property type="match status" value="2"/>
</dbReference>
<accession>A0A2N5XUH0</accession>
<evidence type="ECO:0000256" key="2">
    <source>
        <dbReference type="ARBA" id="ARBA00007613"/>
    </source>
</evidence>
<dbReference type="EMBL" id="PKUQ01000010">
    <property type="protein sequence ID" value="PLW78166.1"/>
    <property type="molecule type" value="Genomic_DNA"/>
</dbReference>
<evidence type="ECO:0000256" key="6">
    <source>
        <dbReference type="ARBA" id="ARBA00023136"/>
    </source>
</evidence>
<comment type="similarity">
    <text evidence="2">Belongs to the outer membrane factor (OMF) (TC 1.B.17) family.</text>
</comment>
<dbReference type="AlphaFoldDB" id="A0A2N5XUH0"/>
<feature type="coiled-coil region" evidence="8">
    <location>
        <begin position="368"/>
        <end position="395"/>
    </location>
</feature>
<dbReference type="Proteomes" id="UP000234881">
    <property type="component" value="Unassembled WGS sequence"/>
</dbReference>
<comment type="caution">
    <text evidence="10">The sequence shown here is derived from an EMBL/GenBank/DDBJ whole genome shotgun (WGS) entry which is preliminary data.</text>
</comment>
<name>A0A2N5XUH0_9HYPH</name>
<gene>
    <name evidence="10" type="ORF">C0081_05845</name>
</gene>
<dbReference type="InterPro" id="IPR051906">
    <property type="entry name" value="TolC-like"/>
</dbReference>
<feature type="region of interest" description="Disordered" evidence="9">
    <location>
        <begin position="471"/>
        <end position="491"/>
    </location>
</feature>
<protein>
    <recommendedName>
        <fullName evidence="12">Transporter</fullName>
    </recommendedName>
</protein>
<evidence type="ECO:0000256" key="8">
    <source>
        <dbReference type="SAM" id="Coils"/>
    </source>
</evidence>
<evidence type="ECO:0000256" key="9">
    <source>
        <dbReference type="SAM" id="MobiDB-lite"/>
    </source>
</evidence>
<dbReference type="Gene3D" id="1.20.1600.10">
    <property type="entry name" value="Outer membrane efflux proteins (OEP)"/>
    <property type="match status" value="1"/>
</dbReference>
<reference evidence="10 11" key="1">
    <citation type="submission" date="2018-01" db="EMBL/GenBank/DDBJ databases">
        <title>The draft genome sequence of Cohaesibacter sp. H1304.</title>
        <authorList>
            <person name="Wang N.-N."/>
            <person name="Du Z.-J."/>
        </authorList>
    </citation>
    <scope>NUCLEOTIDE SEQUENCE [LARGE SCALE GENOMIC DNA]</scope>
    <source>
        <strain evidence="10 11">H1304</strain>
    </source>
</reference>
<sequence>MVVTGSMNKLHQGAMRVLVQRLLRLSCAVFAAVLGLSVLGAEGVRADNLSQMLYDVYDNNPDIRAEEAGLDVKRASTKKTRSAFMPQIDAFGSHSLTKERLKSGSTTRTRTSQYGVSASQRLFNGFQTRNNLIKSKYEERSSAYQVRNRERQILLEAVKAYMDVYAARRMINLRRQHLSNLEKQRRATLARIRAGELTRTDLSKTEVLLYRAKASLEGALADLGGAAGRYESLVGYKPGELIYPEMPIRYMPKTKEEAANKALRMHPDLRSSRSDIKATEYAVKAAKGAFLPSIDLSGEVSRNFASSQAETTKTERSFSLRLSLPIFDGGARLADVEKAQAEHSQRKYISNALAARIKADAKEQYLRNRAAQATLRQASAEVKAARALLRGIKIEEKAGQRSFLDILDAEVSLLDAQELEIYSKADSVIALYTFLASTGQLTVSGARKAQIQHDPDARAAVAKAEQLARARIQPAKQAGPRKPQDPWSGLR</sequence>
<dbReference type="PANTHER" id="PTHR30026">
    <property type="entry name" value="OUTER MEMBRANE PROTEIN TOLC"/>
    <property type="match status" value="1"/>
</dbReference>
<dbReference type="InterPro" id="IPR003423">
    <property type="entry name" value="OMP_efflux"/>
</dbReference>
<evidence type="ECO:0000256" key="1">
    <source>
        <dbReference type="ARBA" id="ARBA00004442"/>
    </source>
</evidence>
<keyword evidence="4" id="KW-1134">Transmembrane beta strand</keyword>
<keyword evidence="7" id="KW-0998">Cell outer membrane</keyword>
<organism evidence="10 11">
    <name type="scientific">Cohaesibacter celericrescens</name>
    <dbReference type="NCBI Taxonomy" id="2067669"/>
    <lineage>
        <taxon>Bacteria</taxon>
        <taxon>Pseudomonadati</taxon>
        <taxon>Pseudomonadota</taxon>
        <taxon>Alphaproteobacteria</taxon>
        <taxon>Hyphomicrobiales</taxon>
        <taxon>Cohaesibacteraceae</taxon>
    </lineage>
</organism>
<evidence type="ECO:0000256" key="7">
    <source>
        <dbReference type="ARBA" id="ARBA00023237"/>
    </source>
</evidence>
<evidence type="ECO:0000256" key="3">
    <source>
        <dbReference type="ARBA" id="ARBA00022448"/>
    </source>
</evidence>